<dbReference type="EMBL" id="CVOU01000007">
    <property type="protein sequence ID" value="CRI19040.1"/>
    <property type="molecule type" value="Genomic_DNA"/>
</dbReference>
<keyword evidence="1" id="KW-0472">Membrane</keyword>
<evidence type="ECO:0000256" key="1">
    <source>
        <dbReference type="SAM" id="Phobius"/>
    </source>
</evidence>
<reference evidence="2 3" key="1">
    <citation type="submission" date="2015-04" db="EMBL/GenBank/DDBJ databases">
        <authorList>
            <person name="Cao L."/>
            <person name="Gao C.H."/>
        </authorList>
    </citation>
    <scope>NUCLEOTIDE SEQUENCE [LARGE SCALE GENOMIC DNA]</scope>
    <source>
        <strain evidence="2 3">SH3</strain>
    </source>
</reference>
<evidence type="ECO:0000313" key="2">
    <source>
        <dbReference type="EMBL" id="CRI19040.1"/>
    </source>
</evidence>
<gene>
    <name evidence="2" type="ORF">BN1326_150282</name>
</gene>
<accession>A0A7U7JS01</accession>
<protein>
    <submittedName>
        <fullName evidence="2">Uncharacterized protein</fullName>
    </submittedName>
</protein>
<sequence>MKVIFVSAYLEIECQLISKIMNYSLNLDFFVPFFAEYFIKPNIFLILILYSTKGYRFLFNQANWDHQDEVFAPCSPGYLSNTENMGRYC</sequence>
<dbReference type="AlphaFoldDB" id="A0A7U7JS01"/>
<feature type="transmembrane region" description="Helical" evidence="1">
    <location>
        <begin position="29"/>
        <end position="50"/>
    </location>
</feature>
<organism evidence="2 3">
    <name type="scientific">Staphylococcus argenteus</name>
    <dbReference type="NCBI Taxonomy" id="985002"/>
    <lineage>
        <taxon>Bacteria</taxon>
        <taxon>Bacillati</taxon>
        <taxon>Bacillota</taxon>
        <taxon>Bacilli</taxon>
        <taxon>Bacillales</taxon>
        <taxon>Staphylococcaceae</taxon>
        <taxon>Staphylococcus</taxon>
    </lineage>
</organism>
<proteinExistence type="predicted"/>
<keyword evidence="3" id="KW-1185">Reference proteome</keyword>
<keyword evidence="1" id="KW-1133">Transmembrane helix</keyword>
<name>A0A7U7JS01_9STAP</name>
<evidence type="ECO:0000313" key="3">
    <source>
        <dbReference type="Proteomes" id="UP000236509"/>
    </source>
</evidence>
<dbReference type="Proteomes" id="UP000236509">
    <property type="component" value="Unassembled WGS sequence"/>
</dbReference>
<keyword evidence="1" id="KW-0812">Transmembrane</keyword>
<comment type="caution">
    <text evidence="2">The sequence shown here is derived from an EMBL/GenBank/DDBJ whole genome shotgun (WGS) entry which is preliminary data.</text>
</comment>